<protein>
    <recommendedName>
        <fullName evidence="3">Lipoprotein</fullName>
    </recommendedName>
</protein>
<dbReference type="RefSeq" id="WP_209943886.1">
    <property type="nucleotide sequence ID" value="NZ_JAGGJU010000004.1"/>
</dbReference>
<evidence type="ECO:0000313" key="2">
    <source>
        <dbReference type="Proteomes" id="UP000759443"/>
    </source>
</evidence>
<accession>A0ABS4DX45</accession>
<evidence type="ECO:0008006" key="3">
    <source>
        <dbReference type="Google" id="ProtNLM"/>
    </source>
</evidence>
<dbReference type="PROSITE" id="PS51257">
    <property type="entry name" value="PROKAR_LIPOPROTEIN"/>
    <property type="match status" value="1"/>
</dbReference>
<reference evidence="1 2" key="1">
    <citation type="submission" date="2021-03" db="EMBL/GenBank/DDBJ databases">
        <title>Genomic Encyclopedia of Type Strains, Phase IV (KMG-IV): sequencing the most valuable type-strain genomes for metagenomic binning, comparative biology and taxonomic classification.</title>
        <authorList>
            <person name="Goeker M."/>
        </authorList>
    </citation>
    <scope>NUCLEOTIDE SEQUENCE [LARGE SCALE GENOMIC DNA]</scope>
    <source>
        <strain evidence="1 2">DSM 21600</strain>
    </source>
</reference>
<gene>
    <name evidence="1" type="ORF">J2Z17_001694</name>
</gene>
<evidence type="ECO:0000313" key="1">
    <source>
        <dbReference type="EMBL" id="MBP1850260.1"/>
    </source>
</evidence>
<proteinExistence type="predicted"/>
<dbReference type="EMBL" id="JAGGJU010000004">
    <property type="protein sequence ID" value="MBP1850260.1"/>
    <property type="molecule type" value="Genomic_DNA"/>
</dbReference>
<organism evidence="1 2">
    <name type="scientific">Rhizobium halophytocola</name>
    <dbReference type="NCBI Taxonomy" id="735519"/>
    <lineage>
        <taxon>Bacteria</taxon>
        <taxon>Pseudomonadati</taxon>
        <taxon>Pseudomonadota</taxon>
        <taxon>Alphaproteobacteria</taxon>
        <taxon>Hyphomicrobiales</taxon>
        <taxon>Rhizobiaceae</taxon>
        <taxon>Rhizobium/Agrobacterium group</taxon>
        <taxon>Rhizobium</taxon>
    </lineage>
</organism>
<sequence>MRFLRLLSAGLMLAAAGCTTTSGTRNAVEARWNGQSAGAFFAEFGAPSSDTPAGGTTLYSWRGGHKTRTIAATYETLPNGKRGKRLTPARVEYMNCAVQLSVSPDYTIRSVRIVVDKPGQNGKTYCEELLG</sequence>
<dbReference type="Proteomes" id="UP000759443">
    <property type="component" value="Unassembled WGS sequence"/>
</dbReference>
<keyword evidence="2" id="KW-1185">Reference proteome</keyword>
<comment type="caution">
    <text evidence="1">The sequence shown here is derived from an EMBL/GenBank/DDBJ whole genome shotgun (WGS) entry which is preliminary data.</text>
</comment>
<name>A0ABS4DX45_9HYPH</name>